<dbReference type="SMART" id="SM01057">
    <property type="entry name" value="Carb_anhydrase"/>
    <property type="match status" value="1"/>
</dbReference>
<feature type="signal peptide" evidence="2">
    <location>
        <begin position="1"/>
        <end position="26"/>
    </location>
</feature>
<keyword evidence="2" id="KW-0732">Signal</keyword>
<sequence>MGSVGFPLKLSACILIFLILENFCVTCDNHWCYDLQSCGPSTWGPIGSCNGKRQSPINIDTNTVISDSPPRPIHFFYYEDLKIATKLENTGYQLKIDFHPKARIFCDDFPEFYFLHQAHFHWGTENKNGAEHTIDGKRYAMEMHLVHTKNNMSIEDASKEPDGLIVLAFLVKKTEGNNQVNGWNTLAKFLKDIPEKGNSKNLNGEFNLGSLLRTADVNHYFHYQGSLTTPPCAEAVIWIVFESPLEISYQLDIESTEEPEAERRISRTYY</sequence>
<comment type="similarity">
    <text evidence="1">Belongs to the alpha-carbonic anhydrase family.</text>
</comment>
<dbReference type="Pfam" id="PF00194">
    <property type="entry name" value="Carb_anhydrase"/>
    <property type="match status" value="1"/>
</dbReference>
<evidence type="ECO:0000313" key="4">
    <source>
        <dbReference type="Proteomes" id="UP000504612"/>
    </source>
</evidence>
<evidence type="ECO:0000259" key="3">
    <source>
        <dbReference type="PROSITE" id="PS51144"/>
    </source>
</evidence>
<evidence type="ECO:0000256" key="1">
    <source>
        <dbReference type="ARBA" id="ARBA00010718"/>
    </source>
</evidence>
<dbReference type="PANTHER" id="PTHR18952">
    <property type="entry name" value="CARBONIC ANHYDRASE"/>
    <property type="match status" value="1"/>
</dbReference>
<dbReference type="GO" id="GO:0005886">
    <property type="term" value="C:plasma membrane"/>
    <property type="evidence" value="ECO:0007669"/>
    <property type="project" value="TreeGrafter"/>
</dbReference>
<accession>A0A6J1V7L6</accession>
<dbReference type="InterPro" id="IPR036398">
    <property type="entry name" value="CA_dom_sf"/>
</dbReference>
<dbReference type="SUPFAM" id="SSF51069">
    <property type="entry name" value="Carbonic anhydrase"/>
    <property type="match status" value="1"/>
</dbReference>
<dbReference type="RefSeq" id="XP_026539251.1">
    <property type="nucleotide sequence ID" value="XM_026683466.1"/>
</dbReference>
<dbReference type="AlphaFoldDB" id="A0A6J1V7L6"/>
<evidence type="ECO:0000313" key="5">
    <source>
        <dbReference type="RefSeq" id="XP_026539251.1"/>
    </source>
</evidence>
<dbReference type="PANTHER" id="PTHR18952:SF200">
    <property type="entry name" value="CARBONIC ANHYDRASE"/>
    <property type="match status" value="1"/>
</dbReference>
<name>A0A6J1V7L6_9SAUR</name>
<evidence type="ECO:0000256" key="2">
    <source>
        <dbReference type="SAM" id="SignalP"/>
    </source>
</evidence>
<dbReference type="GeneID" id="113422482"/>
<dbReference type="PROSITE" id="PS51144">
    <property type="entry name" value="ALPHA_CA_2"/>
    <property type="match status" value="1"/>
</dbReference>
<dbReference type="Gene3D" id="3.10.200.10">
    <property type="entry name" value="Alpha carbonic anhydrase"/>
    <property type="match status" value="1"/>
</dbReference>
<dbReference type="InterPro" id="IPR023561">
    <property type="entry name" value="Carbonic_anhydrase_a-class"/>
</dbReference>
<organism evidence="4 5">
    <name type="scientific">Notechis scutatus</name>
    <name type="common">mainland tiger snake</name>
    <dbReference type="NCBI Taxonomy" id="8663"/>
    <lineage>
        <taxon>Eukaryota</taxon>
        <taxon>Metazoa</taxon>
        <taxon>Chordata</taxon>
        <taxon>Craniata</taxon>
        <taxon>Vertebrata</taxon>
        <taxon>Euteleostomi</taxon>
        <taxon>Lepidosauria</taxon>
        <taxon>Squamata</taxon>
        <taxon>Bifurcata</taxon>
        <taxon>Unidentata</taxon>
        <taxon>Episquamata</taxon>
        <taxon>Toxicofera</taxon>
        <taxon>Serpentes</taxon>
        <taxon>Colubroidea</taxon>
        <taxon>Elapidae</taxon>
        <taxon>Hydrophiinae</taxon>
        <taxon>Notechis</taxon>
    </lineage>
</organism>
<keyword evidence="4" id="KW-1185">Reference proteome</keyword>
<protein>
    <submittedName>
        <fullName evidence="5">Carbonic anhydrase 15-like isoform X2</fullName>
    </submittedName>
</protein>
<feature type="chain" id="PRO_5026669700" evidence="2">
    <location>
        <begin position="27"/>
        <end position="270"/>
    </location>
</feature>
<proteinExistence type="inferred from homology"/>
<feature type="domain" description="Alpha-carbonic anhydrase" evidence="3">
    <location>
        <begin position="29"/>
        <end position="270"/>
    </location>
</feature>
<dbReference type="GO" id="GO:0004089">
    <property type="term" value="F:carbonate dehydratase activity"/>
    <property type="evidence" value="ECO:0007669"/>
    <property type="project" value="InterPro"/>
</dbReference>
<reference evidence="5" key="1">
    <citation type="submission" date="2025-08" db="UniProtKB">
        <authorList>
            <consortium name="RefSeq"/>
        </authorList>
    </citation>
    <scope>IDENTIFICATION</scope>
</reference>
<dbReference type="InterPro" id="IPR001148">
    <property type="entry name" value="CA_dom"/>
</dbReference>
<dbReference type="GO" id="GO:0008270">
    <property type="term" value="F:zinc ion binding"/>
    <property type="evidence" value="ECO:0007669"/>
    <property type="project" value="InterPro"/>
</dbReference>
<dbReference type="CDD" id="cd00326">
    <property type="entry name" value="alpha_CA"/>
    <property type="match status" value="1"/>
</dbReference>
<gene>
    <name evidence="5" type="primary">LOC113422482</name>
</gene>
<dbReference type="Proteomes" id="UP000504612">
    <property type="component" value="Unplaced"/>
</dbReference>